<feature type="transmembrane region" description="Helical" evidence="8">
    <location>
        <begin position="382"/>
        <end position="399"/>
    </location>
</feature>
<feature type="transmembrane region" description="Helical" evidence="8">
    <location>
        <begin position="281"/>
        <end position="302"/>
    </location>
</feature>
<keyword evidence="3" id="KW-0762">Sugar transport</keyword>
<feature type="transmembrane region" description="Helical" evidence="8">
    <location>
        <begin position="215"/>
        <end position="236"/>
    </location>
</feature>
<dbReference type="SUPFAM" id="SSF103481">
    <property type="entry name" value="Multidrug resistance efflux transporter EmrE"/>
    <property type="match status" value="1"/>
</dbReference>
<evidence type="ECO:0000313" key="9">
    <source>
        <dbReference type="EMBL" id="GMT17156.1"/>
    </source>
</evidence>
<accession>A0AAV5VCN6</accession>
<dbReference type="Proteomes" id="UP001432322">
    <property type="component" value="Unassembled WGS sequence"/>
</dbReference>
<evidence type="ECO:0000256" key="3">
    <source>
        <dbReference type="ARBA" id="ARBA00022597"/>
    </source>
</evidence>
<evidence type="ECO:0000256" key="7">
    <source>
        <dbReference type="SAM" id="MobiDB-lite"/>
    </source>
</evidence>
<gene>
    <name evidence="9" type="ORF">PFISCL1PPCAC_8453</name>
</gene>
<comment type="subcellular location">
    <subcellularLocation>
        <location evidence="1">Membrane</location>
        <topology evidence="1">Multi-pass membrane protein</topology>
    </subcellularLocation>
</comment>
<keyword evidence="5 8" id="KW-1133">Transmembrane helix</keyword>
<dbReference type="Gene3D" id="1.10.3730.20">
    <property type="match status" value="1"/>
</dbReference>
<dbReference type="Pfam" id="PF04142">
    <property type="entry name" value="Nuc_sug_transp"/>
    <property type="match status" value="1"/>
</dbReference>
<dbReference type="EMBL" id="BTSY01000003">
    <property type="protein sequence ID" value="GMT17156.1"/>
    <property type="molecule type" value="Genomic_DNA"/>
</dbReference>
<evidence type="ECO:0000256" key="4">
    <source>
        <dbReference type="ARBA" id="ARBA00022692"/>
    </source>
</evidence>
<feature type="compositionally biased region" description="Basic and acidic residues" evidence="7">
    <location>
        <begin position="19"/>
        <end position="79"/>
    </location>
</feature>
<dbReference type="InterPro" id="IPR037185">
    <property type="entry name" value="EmrE-like"/>
</dbReference>
<dbReference type="GO" id="GO:0000139">
    <property type="term" value="C:Golgi membrane"/>
    <property type="evidence" value="ECO:0007669"/>
    <property type="project" value="InterPro"/>
</dbReference>
<feature type="region of interest" description="Disordered" evidence="7">
    <location>
        <begin position="1"/>
        <end position="79"/>
    </location>
</feature>
<keyword evidence="10" id="KW-1185">Reference proteome</keyword>
<evidence type="ECO:0000256" key="1">
    <source>
        <dbReference type="ARBA" id="ARBA00004141"/>
    </source>
</evidence>
<protein>
    <submittedName>
        <fullName evidence="9">Uncharacterized protein</fullName>
    </submittedName>
</protein>
<comment type="caution">
    <text evidence="9">The sequence shown here is derived from an EMBL/GenBank/DDBJ whole genome shotgun (WGS) entry which is preliminary data.</text>
</comment>
<dbReference type="PANTHER" id="PTHR10231">
    <property type="entry name" value="NUCLEOTIDE-SUGAR TRANSMEMBRANE TRANSPORTER"/>
    <property type="match status" value="1"/>
</dbReference>
<dbReference type="InterPro" id="IPR007271">
    <property type="entry name" value="Nuc_sug_transpt"/>
</dbReference>
<evidence type="ECO:0000256" key="2">
    <source>
        <dbReference type="ARBA" id="ARBA00009976"/>
    </source>
</evidence>
<organism evidence="9 10">
    <name type="scientific">Pristionchus fissidentatus</name>
    <dbReference type="NCBI Taxonomy" id="1538716"/>
    <lineage>
        <taxon>Eukaryota</taxon>
        <taxon>Metazoa</taxon>
        <taxon>Ecdysozoa</taxon>
        <taxon>Nematoda</taxon>
        <taxon>Chromadorea</taxon>
        <taxon>Rhabditida</taxon>
        <taxon>Rhabditina</taxon>
        <taxon>Diplogasteromorpha</taxon>
        <taxon>Diplogasteroidea</taxon>
        <taxon>Neodiplogasteridae</taxon>
        <taxon>Pristionchus</taxon>
    </lineage>
</organism>
<dbReference type="FunFam" id="1.10.3730.20:FF:000042">
    <property type="entry name" value="Nucleotide Sugar TransPorter family"/>
    <property type="match status" value="1"/>
</dbReference>
<comment type="similarity">
    <text evidence="2">Belongs to the nucleotide-sugar transporter family. SLC35A subfamily.</text>
</comment>
<keyword evidence="4 8" id="KW-0812">Transmembrane</keyword>
<evidence type="ECO:0000256" key="6">
    <source>
        <dbReference type="ARBA" id="ARBA00023136"/>
    </source>
</evidence>
<evidence type="ECO:0000256" key="8">
    <source>
        <dbReference type="SAM" id="Phobius"/>
    </source>
</evidence>
<sequence>MAPHPKEATSPFSFPDDDPAVKEERAVDVAGDEEKEKKQKELSAADERTMEEGKKTEEDKKQKELNEAEKPKKMDMDEKSKNNLLPIAMKRVQSPTAGAGGHSDSSNFFKAYVILSMTLVWTGYTITVKYTRSMKAADEMYSSTTVVLLSEVVKMSISLAMLFYTYGCRFAEFKHILCKHYFGQPRELLRMSVPSIAYAIQNNLDFVALSNLDPGVYQVTTQLKVVTTAVFMVLFLGRRFSRTRWFAILLLFAGVALVQLNSVFSSSSSRSSVKGAHEENYLLGIIAVLCTCVTAGFAGVYFEKMLKDGGSTPFWVRNLQMYSCGVISAGCGMLLAESSDVFDKGFFYGYDEKVIAIIGLLSVGGVYISLVMKHLDNLHKSFASAVSILLVVILSFFIFDGITIGLFFLAGAATVCGAVLLYNSVPE</sequence>
<dbReference type="NCBIfam" id="TIGR00803">
    <property type="entry name" value="nst"/>
    <property type="match status" value="1"/>
</dbReference>
<feature type="transmembrane region" description="Helical" evidence="8">
    <location>
        <begin position="243"/>
        <end position="261"/>
    </location>
</feature>
<feature type="transmembrane region" description="Helical" evidence="8">
    <location>
        <begin position="108"/>
        <end position="126"/>
    </location>
</feature>
<feature type="transmembrane region" description="Helical" evidence="8">
    <location>
        <begin position="314"/>
        <end position="335"/>
    </location>
</feature>
<feature type="transmembrane region" description="Helical" evidence="8">
    <location>
        <begin position="405"/>
        <end position="425"/>
    </location>
</feature>
<keyword evidence="6 8" id="KW-0472">Membrane</keyword>
<keyword evidence="3" id="KW-0813">Transport</keyword>
<feature type="transmembrane region" description="Helical" evidence="8">
    <location>
        <begin position="355"/>
        <end position="375"/>
    </location>
</feature>
<feature type="transmembrane region" description="Helical" evidence="8">
    <location>
        <begin position="146"/>
        <end position="167"/>
    </location>
</feature>
<dbReference type="AlphaFoldDB" id="A0AAV5VCN6"/>
<proteinExistence type="inferred from homology"/>
<reference evidence="9" key="1">
    <citation type="submission" date="2023-10" db="EMBL/GenBank/DDBJ databases">
        <title>Genome assembly of Pristionchus species.</title>
        <authorList>
            <person name="Yoshida K."/>
            <person name="Sommer R.J."/>
        </authorList>
    </citation>
    <scope>NUCLEOTIDE SEQUENCE</scope>
    <source>
        <strain evidence="9">RS5133</strain>
    </source>
</reference>
<dbReference type="GO" id="GO:0015165">
    <property type="term" value="F:pyrimidine nucleotide-sugar transmembrane transporter activity"/>
    <property type="evidence" value="ECO:0007669"/>
    <property type="project" value="InterPro"/>
</dbReference>
<evidence type="ECO:0000313" key="10">
    <source>
        <dbReference type="Proteomes" id="UP001432322"/>
    </source>
</evidence>
<evidence type="ECO:0000256" key="5">
    <source>
        <dbReference type="ARBA" id="ARBA00022989"/>
    </source>
</evidence>
<name>A0AAV5VCN6_9BILA</name>